<dbReference type="GO" id="GO:0016787">
    <property type="term" value="F:hydrolase activity"/>
    <property type="evidence" value="ECO:0007669"/>
    <property type="project" value="InterPro"/>
</dbReference>
<keyword evidence="3" id="KW-1185">Reference proteome</keyword>
<evidence type="ECO:0000259" key="1">
    <source>
        <dbReference type="Pfam" id="PF00149"/>
    </source>
</evidence>
<dbReference type="EMBL" id="ACJN02000004">
    <property type="protein sequence ID" value="EFI33070.1"/>
    <property type="molecule type" value="Genomic_DNA"/>
</dbReference>
<gene>
    <name evidence="2" type="ORF">Dthio_PD0384</name>
</gene>
<name>D6SUU0_9BACT</name>
<evidence type="ECO:0000313" key="2">
    <source>
        <dbReference type="EMBL" id="EFI33070.1"/>
    </source>
</evidence>
<sequence length="228" mass="25858">MSQEAKILICGDPHGYFDYAARSAEEHGARAVIFAGDQCPPRPLEEIVAESGFTCPVYYILGNHDSDREEWLVNHLGMQEQNLHCRTVEIAGIKVAALGGVFRASVWHPRQEKAPRFYSRQAFLEHARPQTRFRHWLPRKHWTTIFPEDMDALRQQGNADILLCHEAPTTHRHGFEEIDQLAADLGVKMIIHGHHHRYYRSGLENGIQVTGLGISADGVFAFSREILG</sequence>
<dbReference type="OrthoDB" id="7831721at2"/>
<dbReference type="Pfam" id="PF00149">
    <property type="entry name" value="Metallophos"/>
    <property type="match status" value="1"/>
</dbReference>
<proteinExistence type="predicted"/>
<accession>D6SUU0</accession>
<reference evidence="2" key="1">
    <citation type="submission" date="2010-05" db="EMBL/GenBank/DDBJ databases">
        <title>The draft genome of Desulfonatronospira thiodismutans ASO3-1.</title>
        <authorList>
            <consortium name="US DOE Joint Genome Institute (JGI-PGF)"/>
            <person name="Lucas S."/>
            <person name="Copeland A."/>
            <person name="Lapidus A."/>
            <person name="Cheng J.-F."/>
            <person name="Bruce D."/>
            <person name="Goodwin L."/>
            <person name="Pitluck S."/>
            <person name="Chertkov O."/>
            <person name="Brettin T."/>
            <person name="Detter J.C."/>
            <person name="Han C."/>
            <person name="Land M.L."/>
            <person name="Hauser L."/>
            <person name="Kyrpides N."/>
            <person name="Mikhailova N."/>
            <person name="Muyzer G."/>
            <person name="Woyke T."/>
        </authorList>
    </citation>
    <scope>NUCLEOTIDE SEQUENCE [LARGE SCALE GENOMIC DNA]</scope>
    <source>
        <strain evidence="2">ASO3-1</strain>
    </source>
</reference>
<protein>
    <submittedName>
        <fullName evidence="2">Metallophosphoesterase</fullName>
    </submittedName>
</protein>
<dbReference type="eggNOG" id="COG2129">
    <property type="taxonomic scope" value="Bacteria"/>
</dbReference>
<dbReference type="CDD" id="cd00838">
    <property type="entry name" value="MPP_superfamily"/>
    <property type="match status" value="1"/>
</dbReference>
<dbReference type="InterPro" id="IPR029052">
    <property type="entry name" value="Metallo-depent_PP-like"/>
</dbReference>
<dbReference type="SUPFAM" id="SSF56300">
    <property type="entry name" value="Metallo-dependent phosphatases"/>
    <property type="match status" value="1"/>
</dbReference>
<dbReference type="Proteomes" id="UP000005496">
    <property type="component" value="Unassembled WGS sequence"/>
</dbReference>
<comment type="caution">
    <text evidence="2">The sequence shown here is derived from an EMBL/GenBank/DDBJ whole genome shotgun (WGS) entry which is preliminary data.</text>
</comment>
<evidence type="ECO:0000313" key="3">
    <source>
        <dbReference type="Proteomes" id="UP000005496"/>
    </source>
</evidence>
<dbReference type="InterPro" id="IPR004843">
    <property type="entry name" value="Calcineurin-like_PHP"/>
</dbReference>
<feature type="domain" description="Calcineurin-like phosphoesterase" evidence="1">
    <location>
        <begin position="6"/>
        <end position="198"/>
    </location>
</feature>
<organism evidence="2 3">
    <name type="scientific">Desulfonatronospira thiodismutans ASO3-1</name>
    <dbReference type="NCBI Taxonomy" id="555779"/>
    <lineage>
        <taxon>Bacteria</taxon>
        <taxon>Pseudomonadati</taxon>
        <taxon>Thermodesulfobacteriota</taxon>
        <taxon>Desulfovibrionia</taxon>
        <taxon>Desulfovibrionales</taxon>
        <taxon>Desulfonatronovibrionaceae</taxon>
        <taxon>Desulfonatronospira</taxon>
    </lineage>
</organism>
<dbReference type="AlphaFoldDB" id="D6SUU0"/>
<dbReference type="RefSeq" id="WP_008871763.1">
    <property type="nucleotide sequence ID" value="NZ_ACJN02000004.1"/>
</dbReference>
<dbReference type="Gene3D" id="3.60.21.10">
    <property type="match status" value="1"/>
</dbReference>